<name>A0AB35U1A5_9FIRM</name>
<keyword evidence="5 12" id="KW-0132">Cell division</keyword>
<evidence type="ECO:0000259" key="15">
    <source>
        <dbReference type="PROSITE" id="PS50059"/>
    </source>
</evidence>
<dbReference type="Pfam" id="PF00254">
    <property type="entry name" value="FKBP_C"/>
    <property type="match status" value="1"/>
</dbReference>
<comment type="subcellular location">
    <subcellularLocation>
        <location evidence="12">Cytoplasm</location>
    </subcellularLocation>
    <text evidence="12">About half TF is bound to the ribosome near the polypeptide exit tunnel while the other half is free in the cytoplasm.</text>
</comment>
<dbReference type="NCBIfam" id="TIGR00115">
    <property type="entry name" value="tig"/>
    <property type="match status" value="1"/>
</dbReference>
<dbReference type="EMBL" id="JALBUR010000006">
    <property type="protein sequence ID" value="MDX8419173.1"/>
    <property type="molecule type" value="Genomic_DNA"/>
</dbReference>
<evidence type="ECO:0000256" key="2">
    <source>
        <dbReference type="ARBA" id="ARBA00005464"/>
    </source>
</evidence>
<keyword evidence="12" id="KW-0963">Cytoplasm</keyword>
<dbReference type="HAMAP" id="MF_00303">
    <property type="entry name" value="Trigger_factor_Tig"/>
    <property type="match status" value="1"/>
</dbReference>
<dbReference type="PROSITE" id="PS50059">
    <property type="entry name" value="FKBP_PPIASE"/>
    <property type="match status" value="1"/>
</dbReference>
<dbReference type="InterPro" id="IPR036611">
    <property type="entry name" value="Trigger_fac_ribosome-bd_sf"/>
</dbReference>
<dbReference type="SUPFAM" id="SSF54534">
    <property type="entry name" value="FKBP-like"/>
    <property type="match status" value="1"/>
</dbReference>
<evidence type="ECO:0000256" key="14">
    <source>
        <dbReference type="RuleBase" id="RU003914"/>
    </source>
</evidence>
<dbReference type="InterPro" id="IPR037041">
    <property type="entry name" value="Trigger_fac_C_sf"/>
</dbReference>
<comment type="function">
    <text evidence="10 12">Involved in protein export. Acts as a chaperone by maintaining the newly synthesized protein in an open conformation. Functions as a peptidyl-prolyl cis-trans isomerase.</text>
</comment>
<evidence type="ECO:0000256" key="9">
    <source>
        <dbReference type="ARBA" id="ARBA00023306"/>
    </source>
</evidence>
<dbReference type="FunFam" id="3.10.50.40:FF:000001">
    <property type="entry name" value="Trigger factor"/>
    <property type="match status" value="1"/>
</dbReference>
<evidence type="ECO:0000256" key="5">
    <source>
        <dbReference type="ARBA" id="ARBA00022618"/>
    </source>
</evidence>
<evidence type="ECO:0000256" key="10">
    <source>
        <dbReference type="ARBA" id="ARBA00024849"/>
    </source>
</evidence>
<dbReference type="GO" id="GO:0051083">
    <property type="term" value="P:'de novo' cotranslational protein folding"/>
    <property type="evidence" value="ECO:0007669"/>
    <property type="project" value="TreeGrafter"/>
</dbReference>
<evidence type="ECO:0000313" key="17">
    <source>
        <dbReference type="Proteomes" id="UP001286174"/>
    </source>
</evidence>
<gene>
    <name evidence="12 16" type="primary">tig</name>
    <name evidence="16" type="ORF">MOZ60_03585</name>
</gene>
<comment type="domain">
    <text evidence="12">Consists of 3 domains; the N-terminus binds the ribosome, the middle domain has PPIase activity, while the C-terminus has intrinsic chaperone activity on its own.</text>
</comment>
<evidence type="ECO:0000313" key="16">
    <source>
        <dbReference type="EMBL" id="MDX8419173.1"/>
    </source>
</evidence>
<evidence type="ECO:0000256" key="3">
    <source>
        <dbReference type="ARBA" id="ARBA00013194"/>
    </source>
</evidence>
<dbReference type="Proteomes" id="UP001286174">
    <property type="component" value="Unassembled WGS sequence"/>
</dbReference>
<reference evidence="16 17" key="1">
    <citation type="submission" date="2022-03" db="EMBL/GenBank/DDBJ databases">
        <title>Novel taxa within the pig intestine.</title>
        <authorList>
            <person name="Wylensek D."/>
            <person name="Bishof K."/>
            <person name="Afrizal A."/>
            <person name="Clavel T."/>
        </authorList>
    </citation>
    <scope>NUCLEOTIDE SEQUENCE [LARGE SCALE GENOMIC DNA]</scope>
    <source>
        <strain evidence="16 17">CLA-KB-P133</strain>
    </source>
</reference>
<accession>A0AB35U1A5</accession>
<dbReference type="PANTHER" id="PTHR30560">
    <property type="entry name" value="TRIGGER FACTOR CHAPERONE AND PEPTIDYL-PROLYL CIS/TRANS ISOMERASE"/>
    <property type="match status" value="1"/>
</dbReference>
<dbReference type="Gene3D" id="3.30.70.1050">
    <property type="entry name" value="Trigger factor ribosome-binding domain"/>
    <property type="match status" value="1"/>
</dbReference>
<evidence type="ECO:0000256" key="1">
    <source>
        <dbReference type="ARBA" id="ARBA00000971"/>
    </source>
</evidence>
<dbReference type="GO" id="GO:0043335">
    <property type="term" value="P:protein unfolding"/>
    <property type="evidence" value="ECO:0007669"/>
    <property type="project" value="TreeGrafter"/>
</dbReference>
<dbReference type="SUPFAM" id="SSF109998">
    <property type="entry name" value="Triger factor/SurA peptide-binding domain-like"/>
    <property type="match status" value="1"/>
</dbReference>
<dbReference type="InterPro" id="IPR005215">
    <property type="entry name" value="Trig_fac"/>
</dbReference>
<dbReference type="Gene3D" id="1.10.3120.10">
    <property type="entry name" value="Trigger factor, C-terminal domain"/>
    <property type="match status" value="1"/>
</dbReference>
<keyword evidence="7 12" id="KW-0143">Chaperone</keyword>
<evidence type="ECO:0000256" key="11">
    <source>
        <dbReference type="ARBA" id="ARBA00029986"/>
    </source>
</evidence>
<evidence type="ECO:0000256" key="8">
    <source>
        <dbReference type="ARBA" id="ARBA00023235"/>
    </source>
</evidence>
<protein>
    <recommendedName>
        <fullName evidence="4 12">Trigger factor</fullName>
        <shortName evidence="12">TF</shortName>
        <ecNumber evidence="3 12">5.2.1.8</ecNumber>
    </recommendedName>
    <alternativeName>
        <fullName evidence="11 12">PPIase</fullName>
    </alternativeName>
</protein>
<sequence>MSNWTLKEKSTGDLQVTIDGEEWTKAVDKAFNKICRNVTIDGFRKGQAPKALLERRVSPEEREYQAVEDNANEWMRAALEENNLKPISQPQLKIDSVSPEKAELTFTFAVYPEVTVTEYKGLPYNLKDTEVKDEDVDAEIERMRKTYADLETVDGAAEKGDTVNIDYEGFKDGEPFEGGKAEGYNLELGSGSFIPGFEDQLIGAKAGEEKELHLTFPKDYAAEDLAGKDVVFKVKVNEVKRKVLPELNDDFAADVNMKDVKTVDDLKKAVRERLQDARTSQAEDAAENEMLDALRDKVQADIPDVMIEDEAQNMIQQLAQQLSQYGMSLSNYLQMMGKQADDFKKEYTDRAEKQVKIRLGLEKVAELENLEATDEEVAKEYDDLAQQYNMEADKIKGMISEEMVKENLRNQKAFDFLKENAAKGEAEKAETESK</sequence>
<dbReference type="InterPro" id="IPR008880">
    <property type="entry name" value="Trigger_fac_C"/>
</dbReference>
<dbReference type="InterPro" id="IPR027304">
    <property type="entry name" value="Trigger_fact/SurA_dom_sf"/>
</dbReference>
<keyword evidence="17" id="KW-1185">Reference proteome</keyword>
<dbReference type="GO" id="GO:0003755">
    <property type="term" value="F:peptidyl-prolyl cis-trans isomerase activity"/>
    <property type="evidence" value="ECO:0007669"/>
    <property type="project" value="UniProtKB-UniRule"/>
</dbReference>
<keyword evidence="9 12" id="KW-0131">Cell cycle</keyword>
<dbReference type="GO" id="GO:0044183">
    <property type="term" value="F:protein folding chaperone"/>
    <property type="evidence" value="ECO:0007669"/>
    <property type="project" value="TreeGrafter"/>
</dbReference>
<dbReference type="PIRSF" id="PIRSF003095">
    <property type="entry name" value="Trigger_factor"/>
    <property type="match status" value="1"/>
</dbReference>
<keyword evidence="6 12" id="KW-0697">Rotamase</keyword>
<evidence type="ECO:0000256" key="4">
    <source>
        <dbReference type="ARBA" id="ARBA00016902"/>
    </source>
</evidence>
<evidence type="ECO:0000256" key="7">
    <source>
        <dbReference type="ARBA" id="ARBA00023186"/>
    </source>
</evidence>
<dbReference type="Pfam" id="PF05697">
    <property type="entry name" value="Trigger_N"/>
    <property type="match status" value="1"/>
</dbReference>
<keyword evidence="8 12" id="KW-0413">Isomerase</keyword>
<dbReference type="EC" id="5.2.1.8" evidence="3 12"/>
<evidence type="ECO:0000256" key="6">
    <source>
        <dbReference type="ARBA" id="ARBA00023110"/>
    </source>
</evidence>
<dbReference type="GO" id="GO:0051301">
    <property type="term" value="P:cell division"/>
    <property type="evidence" value="ECO:0007669"/>
    <property type="project" value="UniProtKB-KW"/>
</dbReference>
<dbReference type="GO" id="GO:0043022">
    <property type="term" value="F:ribosome binding"/>
    <property type="evidence" value="ECO:0007669"/>
    <property type="project" value="TreeGrafter"/>
</dbReference>
<dbReference type="AlphaFoldDB" id="A0AB35U1A5"/>
<dbReference type="PANTHER" id="PTHR30560:SF3">
    <property type="entry name" value="TRIGGER FACTOR-LIKE PROTEIN TIG, CHLOROPLASTIC"/>
    <property type="match status" value="1"/>
</dbReference>
<dbReference type="InterPro" id="IPR001179">
    <property type="entry name" value="PPIase_FKBP_dom"/>
</dbReference>
<evidence type="ECO:0000256" key="12">
    <source>
        <dbReference type="HAMAP-Rule" id="MF_00303"/>
    </source>
</evidence>
<dbReference type="Gene3D" id="3.10.50.40">
    <property type="match status" value="1"/>
</dbReference>
<organism evidence="16 17">
    <name type="scientific">Grylomicrobium aquisgranensis</name>
    <dbReference type="NCBI Taxonomy" id="2926318"/>
    <lineage>
        <taxon>Bacteria</taxon>
        <taxon>Bacillati</taxon>
        <taxon>Bacillota</taxon>
        <taxon>Erysipelotrichia</taxon>
        <taxon>Erysipelotrichales</taxon>
        <taxon>Erysipelotrichaceae</taxon>
        <taxon>Grylomicrobium</taxon>
    </lineage>
</organism>
<dbReference type="RefSeq" id="WP_277010229.1">
    <property type="nucleotide sequence ID" value="NZ_JALBUR010000006.1"/>
</dbReference>
<feature type="domain" description="PPIase FKBP-type" evidence="15">
    <location>
        <begin position="160"/>
        <end position="242"/>
    </location>
</feature>
<comment type="caution">
    <text evidence="16">The sequence shown here is derived from an EMBL/GenBank/DDBJ whole genome shotgun (WGS) entry which is preliminary data.</text>
</comment>
<evidence type="ECO:0000256" key="13">
    <source>
        <dbReference type="PROSITE-ProRule" id="PRU00277"/>
    </source>
</evidence>
<dbReference type="InterPro" id="IPR008881">
    <property type="entry name" value="Trigger_fac_ribosome-bd_bac"/>
</dbReference>
<dbReference type="GO" id="GO:0015031">
    <property type="term" value="P:protein transport"/>
    <property type="evidence" value="ECO:0007669"/>
    <property type="project" value="UniProtKB-UniRule"/>
</dbReference>
<dbReference type="Pfam" id="PF05698">
    <property type="entry name" value="Trigger_C"/>
    <property type="match status" value="1"/>
</dbReference>
<comment type="catalytic activity">
    <reaction evidence="1 12 13">
        <text>[protein]-peptidylproline (omega=180) = [protein]-peptidylproline (omega=0)</text>
        <dbReference type="Rhea" id="RHEA:16237"/>
        <dbReference type="Rhea" id="RHEA-COMP:10747"/>
        <dbReference type="Rhea" id="RHEA-COMP:10748"/>
        <dbReference type="ChEBI" id="CHEBI:83833"/>
        <dbReference type="ChEBI" id="CHEBI:83834"/>
        <dbReference type="EC" id="5.2.1.8"/>
    </reaction>
</comment>
<comment type="similarity">
    <text evidence="2 12 14">Belongs to the FKBP-type PPIase family. Tig subfamily.</text>
</comment>
<proteinExistence type="inferred from homology"/>
<dbReference type="InterPro" id="IPR046357">
    <property type="entry name" value="PPIase_dom_sf"/>
</dbReference>
<dbReference type="GO" id="GO:0005737">
    <property type="term" value="C:cytoplasm"/>
    <property type="evidence" value="ECO:0007669"/>
    <property type="project" value="UniProtKB-SubCell"/>
</dbReference>
<dbReference type="SUPFAM" id="SSF102735">
    <property type="entry name" value="Trigger factor ribosome-binding domain"/>
    <property type="match status" value="1"/>
</dbReference>